<gene>
    <name evidence="4" type="ORF">LGLO00237_LOCUS22203</name>
</gene>
<dbReference type="GO" id="GO:0016740">
    <property type="term" value="F:transferase activity"/>
    <property type="evidence" value="ECO:0007669"/>
    <property type="project" value="UniProtKB-KW"/>
</dbReference>
<dbReference type="Pfam" id="PF02515">
    <property type="entry name" value="CoA_transf_3"/>
    <property type="match status" value="1"/>
</dbReference>
<feature type="region of interest" description="Disordered" evidence="3">
    <location>
        <begin position="258"/>
        <end position="282"/>
    </location>
</feature>
<name>A0A7S3Z3G0_9EUKA</name>
<evidence type="ECO:0000313" key="4">
    <source>
        <dbReference type="EMBL" id="CAE0670564.1"/>
    </source>
</evidence>
<dbReference type="InterPro" id="IPR003673">
    <property type="entry name" value="CoA-Trfase_fam_III"/>
</dbReference>
<comment type="similarity">
    <text evidence="1">Belongs to the CoA-transferase III family.</text>
</comment>
<evidence type="ECO:0000256" key="2">
    <source>
        <dbReference type="ARBA" id="ARBA00022679"/>
    </source>
</evidence>
<dbReference type="InterPro" id="IPR023606">
    <property type="entry name" value="CoA-Trfase_III_dom_1_sf"/>
</dbReference>
<evidence type="ECO:0000256" key="3">
    <source>
        <dbReference type="SAM" id="MobiDB-lite"/>
    </source>
</evidence>
<keyword evidence="2" id="KW-0808">Transferase</keyword>
<accession>A0A7S3Z3G0</accession>
<dbReference type="Gene3D" id="3.40.50.10540">
    <property type="entry name" value="Crotonobetainyl-coa:carnitine coa-transferase, domain 1"/>
    <property type="match status" value="1"/>
</dbReference>
<reference evidence="4" key="1">
    <citation type="submission" date="2021-01" db="EMBL/GenBank/DDBJ databases">
        <authorList>
            <person name="Corre E."/>
            <person name="Pelletier E."/>
            <person name="Niang G."/>
            <person name="Scheremetjew M."/>
            <person name="Finn R."/>
            <person name="Kale V."/>
            <person name="Holt S."/>
            <person name="Cochrane G."/>
            <person name="Meng A."/>
            <person name="Brown T."/>
            <person name="Cohen L."/>
        </authorList>
    </citation>
    <scope>NUCLEOTIDE SEQUENCE</scope>
    <source>
        <strain evidence="4">CCCM811</strain>
    </source>
</reference>
<dbReference type="AlphaFoldDB" id="A0A7S3Z3G0"/>
<dbReference type="PANTHER" id="PTHR48228">
    <property type="entry name" value="SUCCINYL-COA--D-CITRAMALATE COA-TRANSFERASE"/>
    <property type="match status" value="1"/>
</dbReference>
<evidence type="ECO:0008006" key="5">
    <source>
        <dbReference type="Google" id="ProtNLM"/>
    </source>
</evidence>
<sequence>MEEWGLGPEDLEKINSELIYTRISGYGQTGPYSKLPGFASVCEAVGGFRYVNGFPDRPSVRPNLSMGDTMAGLQGVIGILLALQARNGNKRGGVQSSGKGQVVDVAIYESVFSLLEGVVSEYDGANVTRGCSGSTLTGIVPSNLYRGSDGKDIIIGANGDSLYSRLLDAMGVPKEDELRTWDSNAKRVENQDIIDAKIGEWVGMRSTEETLQILAKAKIPSGLIYSVEDMVTDPHYIARGQFEEVKIEELDRDLKIPAIGPRLTSTPGSTKHPGRSRPGQDSKEVLQEWLGMTDADITDLINSKAVIQND</sequence>
<protein>
    <recommendedName>
        <fullName evidence="5">Formyl-CoA transferase</fullName>
    </recommendedName>
</protein>
<dbReference type="SUPFAM" id="SSF89796">
    <property type="entry name" value="CoA-transferase family III (CaiB/BaiF)"/>
    <property type="match status" value="1"/>
</dbReference>
<evidence type="ECO:0000256" key="1">
    <source>
        <dbReference type="ARBA" id="ARBA00008383"/>
    </source>
</evidence>
<dbReference type="InterPro" id="IPR050509">
    <property type="entry name" value="CoA-transferase_III"/>
</dbReference>
<dbReference type="EMBL" id="HBIV01031133">
    <property type="protein sequence ID" value="CAE0670564.1"/>
    <property type="molecule type" value="Transcribed_RNA"/>
</dbReference>
<dbReference type="PANTHER" id="PTHR48228:SF6">
    <property type="entry name" value="L-CARNITINE COA-TRANSFERASE"/>
    <property type="match status" value="1"/>
</dbReference>
<proteinExistence type="inferred from homology"/>
<organism evidence="4">
    <name type="scientific">Lotharella globosa</name>
    <dbReference type="NCBI Taxonomy" id="91324"/>
    <lineage>
        <taxon>Eukaryota</taxon>
        <taxon>Sar</taxon>
        <taxon>Rhizaria</taxon>
        <taxon>Cercozoa</taxon>
        <taxon>Chlorarachniophyceae</taxon>
        <taxon>Lotharella</taxon>
    </lineage>
</organism>